<dbReference type="PANTHER" id="PTHR38459">
    <property type="entry name" value="PROPHAGE BACTOPRENOL-LINKED GLUCOSE TRANSLOCASE HOMOLOG"/>
    <property type="match status" value="1"/>
</dbReference>
<dbReference type="Proteomes" id="UP001163115">
    <property type="component" value="Chromosome"/>
</dbReference>
<keyword evidence="9" id="KW-1185">Reference proteome</keyword>
<accession>A0ABY7AH75</accession>
<dbReference type="RefSeq" id="WP_268115790.1">
    <property type="nucleotide sequence ID" value="NZ_CP113524.1"/>
</dbReference>
<protein>
    <submittedName>
        <fullName evidence="8">GtrA family protein</fullName>
    </submittedName>
</protein>
<feature type="transmembrane region" description="Helical" evidence="6">
    <location>
        <begin position="110"/>
        <end position="132"/>
    </location>
</feature>
<keyword evidence="4 6" id="KW-1133">Transmembrane helix</keyword>
<keyword evidence="5 6" id="KW-0472">Membrane</keyword>
<evidence type="ECO:0000256" key="4">
    <source>
        <dbReference type="ARBA" id="ARBA00022989"/>
    </source>
</evidence>
<comment type="subcellular location">
    <subcellularLocation>
        <location evidence="1">Membrane</location>
        <topology evidence="1">Multi-pass membrane protein</topology>
    </subcellularLocation>
</comment>
<evidence type="ECO:0000256" key="5">
    <source>
        <dbReference type="ARBA" id="ARBA00023136"/>
    </source>
</evidence>
<evidence type="ECO:0000313" key="9">
    <source>
        <dbReference type="Proteomes" id="UP001163115"/>
    </source>
</evidence>
<dbReference type="PANTHER" id="PTHR38459:SF5">
    <property type="entry name" value="CELL WALL TEICHOIC ACID GLYCOSYLATION PROTEIN GTCA"/>
    <property type="match status" value="1"/>
</dbReference>
<evidence type="ECO:0000256" key="6">
    <source>
        <dbReference type="SAM" id="Phobius"/>
    </source>
</evidence>
<feature type="transmembrane region" description="Helical" evidence="6">
    <location>
        <begin position="80"/>
        <end position="104"/>
    </location>
</feature>
<evidence type="ECO:0000313" key="8">
    <source>
        <dbReference type="EMBL" id="WAJ24808.1"/>
    </source>
</evidence>
<reference evidence="8" key="1">
    <citation type="submission" date="2022-11" db="EMBL/GenBank/DDBJ databases">
        <title>Lacrimispora xylanolytica sy1, complete genome.</title>
        <authorList>
            <person name="Choi S."/>
        </authorList>
    </citation>
    <scope>NUCLEOTIDE SEQUENCE</scope>
    <source>
        <strain evidence="8">Sy1</strain>
    </source>
</reference>
<proteinExistence type="inferred from homology"/>
<dbReference type="InterPro" id="IPR051401">
    <property type="entry name" value="GtrA_CellWall_Glycosyl"/>
</dbReference>
<comment type="similarity">
    <text evidence="2">Belongs to the GtrA family.</text>
</comment>
<gene>
    <name evidence="8" type="ORF">OW255_04690</name>
</gene>
<dbReference type="Pfam" id="PF04138">
    <property type="entry name" value="GtrA_DPMS_TM"/>
    <property type="match status" value="1"/>
</dbReference>
<organism evidence="8 9">
    <name type="scientific">Lacrimispora xylanolytica</name>
    <dbReference type="NCBI Taxonomy" id="29375"/>
    <lineage>
        <taxon>Bacteria</taxon>
        <taxon>Bacillati</taxon>
        <taxon>Bacillota</taxon>
        <taxon>Clostridia</taxon>
        <taxon>Lachnospirales</taxon>
        <taxon>Lachnospiraceae</taxon>
        <taxon>Lacrimispora</taxon>
    </lineage>
</organism>
<evidence type="ECO:0000256" key="2">
    <source>
        <dbReference type="ARBA" id="ARBA00009399"/>
    </source>
</evidence>
<dbReference type="EMBL" id="CP113524">
    <property type="protein sequence ID" value="WAJ24808.1"/>
    <property type="molecule type" value="Genomic_DNA"/>
</dbReference>
<evidence type="ECO:0000256" key="1">
    <source>
        <dbReference type="ARBA" id="ARBA00004141"/>
    </source>
</evidence>
<dbReference type="InterPro" id="IPR007267">
    <property type="entry name" value="GtrA_DPMS_TM"/>
</dbReference>
<name>A0ABY7AH75_9FIRM</name>
<evidence type="ECO:0000256" key="3">
    <source>
        <dbReference type="ARBA" id="ARBA00022692"/>
    </source>
</evidence>
<feature type="domain" description="GtrA/DPMS transmembrane" evidence="7">
    <location>
        <begin position="17"/>
        <end position="133"/>
    </location>
</feature>
<sequence>MLMKIWRKFMSREVISYLIFGVLTTLVNWVVYGMMVKTGVDYRIATAAAWVISVLFAYVVNKIFVFQSYDMHLGFVIKEVISFTTCRAASGVIEMVLMVIMVSWLNMDEYVSKVLVSVVVVVANYVFSKLFIFRNSEEKPL</sequence>
<keyword evidence="3 6" id="KW-0812">Transmembrane</keyword>
<feature type="transmembrane region" description="Helical" evidence="6">
    <location>
        <begin position="42"/>
        <end position="60"/>
    </location>
</feature>
<feature type="transmembrane region" description="Helical" evidence="6">
    <location>
        <begin position="14"/>
        <end position="36"/>
    </location>
</feature>
<evidence type="ECO:0000259" key="7">
    <source>
        <dbReference type="Pfam" id="PF04138"/>
    </source>
</evidence>